<evidence type="ECO:0000256" key="8">
    <source>
        <dbReference type="SAM" id="SignalP"/>
    </source>
</evidence>
<feature type="signal peptide" evidence="8">
    <location>
        <begin position="1"/>
        <end position="21"/>
    </location>
</feature>
<protein>
    <recommendedName>
        <fullName evidence="2">glycerophosphodiester phosphodiesterase</fullName>
        <ecNumber evidence="2">3.1.4.46</ecNumber>
    </recommendedName>
</protein>
<evidence type="ECO:0000256" key="6">
    <source>
        <dbReference type="ARBA" id="ARBA00047512"/>
    </source>
</evidence>
<gene>
    <name evidence="10" type="ORF">AB675_3309</name>
</gene>
<dbReference type="STRING" id="1664694.A0A0N1H8T4"/>
<keyword evidence="4" id="KW-0319">Glycerol metabolism</keyword>
<evidence type="ECO:0000256" key="5">
    <source>
        <dbReference type="ARBA" id="ARBA00022801"/>
    </source>
</evidence>
<dbReference type="InterPro" id="IPR017946">
    <property type="entry name" value="PLC-like_Pdiesterase_TIM-brl"/>
</dbReference>
<dbReference type="InterPro" id="IPR030395">
    <property type="entry name" value="GP_PDE_dom"/>
</dbReference>
<feature type="region of interest" description="Disordered" evidence="7">
    <location>
        <begin position="30"/>
        <end position="50"/>
    </location>
</feature>
<comment type="caution">
    <text evidence="10">The sequence shown here is derived from an EMBL/GenBank/DDBJ whole genome shotgun (WGS) entry which is preliminary data.</text>
</comment>
<reference evidence="10 11" key="1">
    <citation type="submission" date="2015-06" db="EMBL/GenBank/DDBJ databases">
        <title>Draft genome of the ant-associated black yeast Phialophora attae CBS 131958.</title>
        <authorList>
            <person name="Moreno L.F."/>
            <person name="Stielow B.J."/>
            <person name="de Hoog S."/>
            <person name="Vicente V.A."/>
            <person name="Weiss V.A."/>
            <person name="de Vries M."/>
            <person name="Cruz L.M."/>
            <person name="Souza E.M."/>
        </authorList>
    </citation>
    <scope>NUCLEOTIDE SEQUENCE [LARGE SCALE GENOMIC DNA]</scope>
    <source>
        <strain evidence="10 11">CBS 131958</strain>
    </source>
</reference>
<keyword evidence="5" id="KW-0378">Hydrolase</keyword>
<dbReference type="GO" id="GO:0006071">
    <property type="term" value="P:glycerol metabolic process"/>
    <property type="evidence" value="ECO:0007669"/>
    <property type="project" value="UniProtKB-KW"/>
</dbReference>
<evidence type="ECO:0000259" key="9">
    <source>
        <dbReference type="PROSITE" id="PS51704"/>
    </source>
</evidence>
<evidence type="ECO:0000256" key="2">
    <source>
        <dbReference type="ARBA" id="ARBA00012247"/>
    </source>
</evidence>
<proteinExistence type="inferred from homology"/>
<dbReference type="AlphaFoldDB" id="A0A0N1H8T4"/>
<dbReference type="Pfam" id="PF03009">
    <property type="entry name" value="GDPD"/>
    <property type="match status" value="1"/>
</dbReference>
<sequence>MVFTVAKLAVAAAVLNNAVSAVPLAGRQSGKYDWHDSNGGHTPIEPPTPGSGYFISYGPRPYYLLNNMTDSPLKRKLQSCENGPFEITAFSIAHRGGADLQIPEETVQSSVAGARMGAGVNECDVAFTSDLELVCRHDQCDLHTTTDIMNRPELREKCSVPFSPANDTAPASATCCTSDITLAEFKGLCSKMDGFNKSATTPEDFTKGGIPVWRTELYNTCGTVMTLAEYIDLTDSFPGYRNFTPELKTPPAAVTMPFPSENGNYTQAQFARDMVDTFLEKGISPYRVFPQSFLPDDLAAKGVNIIAPPINYLLTVTGENNETIIPSDYGYAAKAAGLDIIAWTMERSGPLTNVKASEDYYFSTFADGVKTDGQFFEILDMLAQEIGIVGAFSDWSSSVSYYGSCMGLKGTYGEKYHAAPYRQGPL</sequence>
<accession>A0A0N1H8T4</accession>
<dbReference type="GeneID" id="28735228"/>
<dbReference type="Gene3D" id="3.20.20.190">
    <property type="entry name" value="Phosphatidylinositol (PI) phosphodiesterase"/>
    <property type="match status" value="1"/>
</dbReference>
<dbReference type="EMBL" id="LFJN01000014">
    <property type="protein sequence ID" value="KPI39663.1"/>
    <property type="molecule type" value="Genomic_DNA"/>
</dbReference>
<keyword evidence="3 8" id="KW-0732">Signal</keyword>
<comment type="catalytic activity">
    <reaction evidence="6">
        <text>a sn-glycero-3-phosphodiester + H2O = an alcohol + sn-glycerol 3-phosphate + H(+)</text>
        <dbReference type="Rhea" id="RHEA:12969"/>
        <dbReference type="ChEBI" id="CHEBI:15377"/>
        <dbReference type="ChEBI" id="CHEBI:15378"/>
        <dbReference type="ChEBI" id="CHEBI:30879"/>
        <dbReference type="ChEBI" id="CHEBI:57597"/>
        <dbReference type="ChEBI" id="CHEBI:83408"/>
        <dbReference type="EC" id="3.1.4.46"/>
    </reaction>
</comment>
<evidence type="ECO:0000256" key="4">
    <source>
        <dbReference type="ARBA" id="ARBA00022798"/>
    </source>
</evidence>
<dbReference type="EC" id="3.1.4.46" evidence="2"/>
<name>A0A0N1H8T4_9EURO</name>
<evidence type="ECO:0000313" key="11">
    <source>
        <dbReference type="Proteomes" id="UP000038010"/>
    </source>
</evidence>
<dbReference type="GO" id="GO:0008889">
    <property type="term" value="F:glycerophosphodiester phosphodiesterase activity"/>
    <property type="evidence" value="ECO:0007669"/>
    <property type="project" value="UniProtKB-EC"/>
</dbReference>
<evidence type="ECO:0000313" key="10">
    <source>
        <dbReference type="EMBL" id="KPI39663.1"/>
    </source>
</evidence>
<dbReference type="Proteomes" id="UP000038010">
    <property type="component" value="Unassembled WGS sequence"/>
</dbReference>
<dbReference type="OrthoDB" id="1058301at2759"/>
<dbReference type="PANTHER" id="PTHR43620">
    <property type="entry name" value="GLYCEROPHOSPHORYL DIESTER PHOSPHODIESTERASE"/>
    <property type="match status" value="1"/>
</dbReference>
<dbReference type="RefSeq" id="XP_017999626.1">
    <property type="nucleotide sequence ID" value="XM_018143348.1"/>
</dbReference>
<feature type="domain" description="GP-PDE" evidence="9">
    <location>
        <begin position="89"/>
        <end position="386"/>
    </location>
</feature>
<dbReference type="PROSITE" id="PS51704">
    <property type="entry name" value="GP_PDE"/>
    <property type="match status" value="1"/>
</dbReference>
<dbReference type="SUPFAM" id="SSF51695">
    <property type="entry name" value="PLC-like phosphodiesterases"/>
    <property type="match status" value="1"/>
</dbReference>
<dbReference type="GO" id="GO:0006629">
    <property type="term" value="P:lipid metabolic process"/>
    <property type="evidence" value="ECO:0007669"/>
    <property type="project" value="InterPro"/>
</dbReference>
<evidence type="ECO:0000256" key="7">
    <source>
        <dbReference type="SAM" id="MobiDB-lite"/>
    </source>
</evidence>
<feature type="chain" id="PRO_5005873107" description="glycerophosphodiester phosphodiesterase" evidence="8">
    <location>
        <begin position="22"/>
        <end position="426"/>
    </location>
</feature>
<organism evidence="10 11">
    <name type="scientific">Cyphellophora attinorum</name>
    <dbReference type="NCBI Taxonomy" id="1664694"/>
    <lineage>
        <taxon>Eukaryota</taxon>
        <taxon>Fungi</taxon>
        <taxon>Dikarya</taxon>
        <taxon>Ascomycota</taxon>
        <taxon>Pezizomycotina</taxon>
        <taxon>Eurotiomycetes</taxon>
        <taxon>Chaetothyriomycetidae</taxon>
        <taxon>Chaetothyriales</taxon>
        <taxon>Cyphellophoraceae</taxon>
        <taxon>Cyphellophora</taxon>
    </lineage>
</organism>
<dbReference type="PANTHER" id="PTHR43620:SF7">
    <property type="entry name" value="GLYCEROPHOSPHODIESTER PHOSPHODIESTERASE GDPD5-RELATED"/>
    <property type="match status" value="1"/>
</dbReference>
<keyword evidence="11" id="KW-1185">Reference proteome</keyword>
<evidence type="ECO:0000256" key="1">
    <source>
        <dbReference type="ARBA" id="ARBA00007277"/>
    </source>
</evidence>
<comment type="similarity">
    <text evidence="1">Belongs to the glycerophosphoryl diester phosphodiesterase family.</text>
</comment>
<evidence type="ECO:0000256" key="3">
    <source>
        <dbReference type="ARBA" id="ARBA00022729"/>
    </source>
</evidence>
<dbReference type="VEuPathDB" id="FungiDB:AB675_3309"/>